<feature type="region of interest" description="Disordered" evidence="1">
    <location>
        <begin position="1"/>
        <end position="73"/>
    </location>
</feature>
<feature type="compositionally biased region" description="Basic residues" evidence="1">
    <location>
        <begin position="138"/>
        <end position="148"/>
    </location>
</feature>
<gene>
    <name evidence="2" type="ORF">PBIL07802_LOCUS16114</name>
</gene>
<sequence>MSASVEKKPAVDGSPHRSDTSSLRRRRRSTNEEPQPPDWFDFFSSSDEDEYMSQRMREEKRRRRRALQSGGSSAFQLFRPAIINYTVNQDEQLLGAAREENESEGRKRVVCQEKTPLLDRPAATDRDHQPVPSPSSKRWAKAKRAVGF</sequence>
<dbReference type="EMBL" id="HBIB01024640">
    <property type="protein sequence ID" value="CAE0253877.1"/>
    <property type="molecule type" value="Transcribed_RNA"/>
</dbReference>
<dbReference type="AlphaFoldDB" id="A0A7S3DDF7"/>
<accession>A0A7S3DDF7</accession>
<organism evidence="2">
    <name type="scientific">Palpitomonas bilix</name>
    <dbReference type="NCBI Taxonomy" id="652834"/>
    <lineage>
        <taxon>Eukaryota</taxon>
        <taxon>Eukaryota incertae sedis</taxon>
    </lineage>
</organism>
<proteinExistence type="predicted"/>
<name>A0A7S3DDF7_9EUKA</name>
<feature type="region of interest" description="Disordered" evidence="1">
    <location>
        <begin position="97"/>
        <end position="148"/>
    </location>
</feature>
<evidence type="ECO:0000313" key="2">
    <source>
        <dbReference type="EMBL" id="CAE0253877.1"/>
    </source>
</evidence>
<reference evidence="2" key="1">
    <citation type="submission" date="2021-01" db="EMBL/GenBank/DDBJ databases">
        <authorList>
            <person name="Corre E."/>
            <person name="Pelletier E."/>
            <person name="Niang G."/>
            <person name="Scheremetjew M."/>
            <person name="Finn R."/>
            <person name="Kale V."/>
            <person name="Holt S."/>
            <person name="Cochrane G."/>
            <person name="Meng A."/>
            <person name="Brown T."/>
            <person name="Cohen L."/>
        </authorList>
    </citation>
    <scope>NUCLEOTIDE SEQUENCE</scope>
    <source>
        <strain evidence="2">NIES-2562</strain>
    </source>
</reference>
<feature type="compositionally biased region" description="Basic and acidic residues" evidence="1">
    <location>
        <begin position="97"/>
        <end position="111"/>
    </location>
</feature>
<feature type="compositionally biased region" description="Basic and acidic residues" evidence="1">
    <location>
        <begin position="1"/>
        <end position="19"/>
    </location>
</feature>
<evidence type="ECO:0000256" key="1">
    <source>
        <dbReference type="SAM" id="MobiDB-lite"/>
    </source>
</evidence>
<protein>
    <submittedName>
        <fullName evidence="2">Uncharacterized protein</fullName>
    </submittedName>
</protein>